<keyword evidence="2" id="KW-1185">Reference proteome</keyword>
<feature type="non-terminal residue" evidence="1">
    <location>
        <position position="1"/>
    </location>
</feature>
<protein>
    <submittedName>
        <fullName evidence="1">Uncharacterized protein</fullName>
    </submittedName>
</protein>
<reference evidence="1 2" key="1">
    <citation type="submission" date="2016-03" db="EMBL/GenBank/DDBJ databases">
        <title>Trachymyrmex septentrionalis WGS genome.</title>
        <authorList>
            <person name="Nygaard S."/>
            <person name="Hu H."/>
            <person name="Boomsma J."/>
            <person name="Zhang G."/>
        </authorList>
    </citation>
    <scope>NUCLEOTIDE SEQUENCE [LARGE SCALE GENOMIC DNA]</scope>
    <source>
        <strain evidence="1">Tsep2-gDNA-1</strain>
        <tissue evidence="1">Whole body</tissue>
    </source>
</reference>
<sequence length="156" mass="17959">IHSNTANLTESELSMMISMKNNVSPSIIQALVVFLLKLRKTYKLQMIASILQLEQSVSDYSASIMKFFLDRGFRDIADDLEIKYRLLDHKIDNKLVQHYAHKCANGRRTVAVHIAIICYLSYSRYLSKIFELVEILSNIFQKDNSVPIIESNSKDD</sequence>
<dbReference type="AlphaFoldDB" id="A0A151JXN0"/>
<accession>A0A151JXN0</accession>
<gene>
    <name evidence="1" type="ORF">ALC56_05563</name>
</gene>
<proteinExistence type="predicted"/>
<dbReference type="Proteomes" id="UP000078541">
    <property type="component" value="Unassembled WGS sequence"/>
</dbReference>
<dbReference type="EMBL" id="KQ981546">
    <property type="protein sequence ID" value="KYN40036.1"/>
    <property type="molecule type" value="Genomic_DNA"/>
</dbReference>
<organism evidence="1 2">
    <name type="scientific">Trachymyrmex septentrionalis</name>
    <dbReference type="NCBI Taxonomy" id="34720"/>
    <lineage>
        <taxon>Eukaryota</taxon>
        <taxon>Metazoa</taxon>
        <taxon>Ecdysozoa</taxon>
        <taxon>Arthropoda</taxon>
        <taxon>Hexapoda</taxon>
        <taxon>Insecta</taxon>
        <taxon>Pterygota</taxon>
        <taxon>Neoptera</taxon>
        <taxon>Endopterygota</taxon>
        <taxon>Hymenoptera</taxon>
        <taxon>Apocrita</taxon>
        <taxon>Aculeata</taxon>
        <taxon>Formicoidea</taxon>
        <taxon>Formicidae</taxon>
        <taxon>Myrmicinae</taxon>
        <taxon>Trachymyrmex</taxon>
    </lineage>
</organism>
<evidence type="ECO:0000313" key="1">
    <source>
        <dbReference type="EMBL" id="KYN40036.1"/>
    </source>
</evidence>
<name>A0A151JXN0_9HYME</name>
<evidence type="ECO:0000313" key="2">
    <source>
        <dbReference type="Proteomes" id="UP000078541"/>
    </source>
</evidence>